<gene>
    <name evidence="2" type="ORF">GCM10017586_18940</name>
</gene>
<proteinExistence type="predicted"/>
<feature type="compositionally biased region" description="Gly residues" evidence="1">
    <location>
        <begin position="1"/>
        <end position="18"/>
    </location>
</feature>
<dbReference type="EMBL" id="BSEO01000014">
    <property type="protein sequence ID" value="GLJ80211.1"/>
    <property type="molecule type" value="Genomic_DNA"/>
</dbReference>
<accession>A0A9W6HGS4</accession>
<evidence type="ECO:0000256" key="1">
    <source>
        <dbReference type="SAM" id="MobiDB-lite"/>
    </source>
</evidence>
<protein>
    <submittedName>
        <fullName evidence="2">Uncharacterized protein</fullName>
    </submittedName>
</protein>
<reference evidence="2" key="1">
    <citation type="journal article" date="2014" name="Int. J. Syst. Evol. Microbiol.">
        <title>Complete genome sequence of Corynebacterium casei LMG S-19264T (=DSM 44701T), isolated from a smear-ripened cheese.</title>
        <authorList>
            <consortium name="US DOE Joint Genome Institute (JGI-PGF)"/>
            <person name="Walter F."/>
            <person name="Albersmeier A."/>
            <person name="Kalinowski J."/>
            <person name="Ruckert C."/>
        </authorList>
    </citation>
    <scope>NUCLEOTIDE SEQUENCE</scope>
    <source>
        <strain evidence="2">VKM Ac-1447</strain>
    </source>
</reference>
<organism evidence="2 3">
    <name type="scientific">Microbacterium imperiale</name>
    <dbReference type="NCBI Taxonomy" id="33884"/>
    <lineage>
        <taxon>Bacteria</taxon>
        <taxon>Bacillati</taxon>
        <taxon>Actinomycetota</taxon>
        <taxon>Actinomycetes</taxon>
        <taxon>Micrococcales</taxon>
        <taxon>Microbacteriaceae</taxon>
        <taxon>Microbacterium</taxon>
    </lineage>
</organism>
<feature type="region of interest" description="Disordered" evidence="1">
    <location>
        <begin position="1"/>
        <end position="38"/>
    </location>
</feature>
<dbReference type="Proteomes" id="UP001142317">
    <property type="component" value="Unassembled WGS sequence"/>
</dbReference>
<name>A0A9W6HGS4_9MICO</name>
<dbReference type="RefSeq" id="WP_210006480.1">
    <property type="nucleotide sequence ID" value="NZ_BSEO01000014.1"/>
</dbReference>
<evidence type="ECO:0000313" key="3">
    <source>
        <dbReference type="Proteomes" id="UP001142317"/>
    </source>
</evidence>
<evidence type="ECO:0000313" key="2">
    <source>
        <dbReference type="EMBL" id="GLJ80211.1"/>
    </source>
</evidence>
<sequence length="133" mass="13984">MNDGGMGDGGMNGGGMNDGGPSLLGADEITPLAGSTARPRERAWRDMLDLFETDAAASDAVVEAEPVEPWLPPLDLGPLPESLADRARAVLAAQSDRTARLRTDMTTVRSHLDALARIPADAVETAVYLDRNG</sequence>
<keyword evidence="3" id="KW-1185">Reference proteome</keyword>
<comment type="caution">
    <text evidence="2">The sequence shown here is derived from an EMBL/GenBank/DDBJ whole genome shotgun (WGS) entry which is preliminary data.</text>
</comment>
<reference evidence="2" key="2">
    <citation type="submission" date="2023-01" db="EMBL/GenBank/DDBJ databases">
        <authorList>
            <person name="Sun Q."/>
            <person name="Evtushenko L."/>
        </authorList>
    </citation>
    <scope>NUCLEOTIDE SEQUENCE</scope>
    <source>
        <strain evidence="2">VKM Ac-1447</strain>
    </source>
</reference>
<dbReference type="AlphaFoldDB" id="A0A9W6HGS4"/>